<evidence type="ECO:0000256" key="1">
    <source>
        <dbReference type="ARBA" id="ARBA00022723"/>
    </source>
</evidence>
<dbReference type="InParanoid" id="T1EZ78"/>
<dbReference type="Proteomes" id="UP000015101">
    <property type="component" value="Unassembled WGS sequence"/>
</dbReference>
<dbReference type="CTD" id="20201878"/>
<evidence type="ECO:0000313" key="6">
    <source>
        <dbReference type="EnsemblMetazoa" id="HelroP167279"/>
    </source>
</evidence>
<proteinExistence type="predicted"/>
<protein>
    <recommendedName>
        <fullName evidence="4">FYVE zinc finger domain-containing protein</fullName>
    </recommendedName>
</protein>
<reference evidence="7" key="1">
    <citation type="submission" date="2012-12" db="EMBL/GenBank/DDBJ databases">
        <authorList>
            <person name="Hellsten U."/>
            <person name="Grimwood J."/>
            <person name="Chapman J.A."/>
            <person name="Shapiro H."/>
            <person name="Aerts A."/>
            <person name="Otillar R.P."/>
            <person name="Terry A.Y."/>
            <person name="Boore J.L."/>
            <person name="Simakov O."/>
            <person name="Marletaz F."/>
            <person name="Cho S.-J."/>
            <person name="Edsinger-Gonzales E."/>
            <person name="Havlak P."/>
            <person name="Kuo D.-H."/>
            <person name="Larsson T."/>
            <person name="Lv J."/>
            <person name="Arendt D."/>
            <person name="Savage R."/>
            <person name="Osoegawa K."/>
            <person name="de Jong P."/>
            <person name="Lindberg D.R."/>
            <person name="Seaver E.C."/>
            <person name="Weisblat D.A."/>
            <person name="Putnam N.H."/>
            <person name="Grigoriev I.V."/>
            <person name="Rokhsar D.S."/>
        </authorList>
    </citation>
    <scope>NUCLEOTIDE SEQUENCE</scope>
</reference>
<reference evidence="5 7" key="2">
    <citation type="journal article" date="2013" name="Nature">
        <title>Insights into bilaterian evolution from three spiralian genomes.</title>
        <authorList>
            <person name="Simakov O."/>
            <person name="Marletaz F."/>
            <person name="Cho S.J."/>
            <person name="Edsinger-Gonzales E."/>
            <person name="Havlak P."/>
            <person name="Hellsten U."/>
            <person name="Kuo D.H."/>
            <person name="Larsson T."/>
            <person name="Lv J."/>
            <person name="Arendt D."/>
            <person name="Savage R."/>
            <person name="Osoegawa K."/>
            <person name="de Jong P."/>
            <person name="Grimwood J."/>
            <person name="Chapman J.A."/>
            <person name="Shapiro H."/>
            <person name="Aerts A."/>
            <person name="Otillar R.P."/>
            <person name="Terry A.Y."/>
            <person name="Boore J.L."/>
            <person name="Grigoriev I.V."/>
            <person name="Lindberg D.R."/>
            <person name="Seaver E.C."/>
            <person name="Weisblat D.A."/>
            <person name="Putnam N.H."/>
            <person name="Rokhsar D.S."/>
        </authorList>
    </citation>
    <scope>NUCLEOTIDE SEQUENCE</scope>
</reference>
<feature type="domain" description="FYVE zinc finger" evidence="4">
    <location>
        <begin position="61"/>
        <end position="115"/>
    </location>
</feature>
<dbReference type="AlphaFoldDB" id="T1EZ78"/>
<organism evidence="6 7">
    <name type="scientific">Helobdella robusta</name>
    <name type="common">Californian leech</name>
    <dbReference type="NCBI Taxonomy" id="6412"/>
    <lineage>
        <taxon>Eukaryota</taxon>
        <taxon>Metazoa</taxon>
        <taxon>Spiralia</taxon>
        <taxon>Lophotrochozoa</taxon>
        <taxon>Annelida</taxon>
        <taxon>Clitellata</taxon>
        <taxon>Hirudinea</taxon>
        <taxon>Rhynchobdellida</taxon>
        <taxon>Glossiphoniidae</taxon>
        <taxon>Helobdella</taxon>
    </lineage>
</organism>
<evidence type="ECO:0000313" key="5">
    <source>
        <dbReference type="EMBL" id="ESO10780.1"/>
    </source>
</evidence>
<dbReference type="EMBL" id="AMQM01002743">
    <property type="status" value="NOT_ANNOTATED_CDS"/>
    <property type="molecule type" value="Genomic_DNA"/>
</dbReference>
<keyword evidence="3" id="KW-0862">Zinc</keyword>
<dbReference type="GeneID" id="20201878"/>
<dbReference type="RefSeq" id="XP_009011049.1">
    <property type="nucleotide sequence ID" value="XM_009012801.1"/>
</dbReference>
<evidence type="ECO:0000256" key="2">
    <source>
        <dbReference type="ARBA" id="ARBA00022771"/>
    </source>
</evidence>
<dbReference type="SMART" id="SM00064">
    <property type="entry name" value="FYVE"/>
    <property type="match status" value="1"/>
</dbReference>
<accession>T1EZ78</accession>
<dbReference type="SUPFAM" id="SSF57903">
    <property type="entry name" value="FYVE/PHD zinc finger"/>
    <property type="match status" value="1"/>
</dbReference>
<dbReference type="HOGENOM" id="CLU_1995053_0_0_1"/>
<dbReference type="KEGG" id="hro:HELRODRAFT_167279"/>
<dbReference type="GO" id="GO:0008270">
    <property type="term" value="F:zinc ion binding"/>
    <property type="evidence" value="ECO:0007669"/>
    <property type="project" value="UniProtKB-KW"/>
</dbReference>
<evidence type="ECO:0000313" key="7">
    <source>
        <dbReference type="Proteomes" id="UP000015101"/>
    </source>
</evidence>
<evidence type="ECO:0000256" key="3">
    <source>
        <dbReference type="ARBA" id="ARBA00022833"/>
    </source>
</evidence>
<keyword evidence="2" id="KW-0863">Zinc-finger</keyword>
<dbReference type="EnsemblMetazoa" id="HelroT167279">
    <property type="protein sequence ID" value="HelroP167279"/>
    <property type="gene ID" value="HelroG167279"/>
</dbReference>
<evidence type="ECO:0000259" key="4">
    <source>
        <dbReference type="SMART" id="SM00064"/>
    </source>
</evidence>
<dbReference type="InterPro" id="IPR000306">
    <property type="entry name" value="Znf_FYVE"/>
</dbReference>
<name>T1EZ78_HELRO</name>
<dbReference type="EMBL" id="KB095858">
    <property type="protein sequence ID" value="ESO10780.1"/>
    <property type="molecule type" value="Genomic_DNA"/>
</dbReference>
<keyword evidence="7" id="KW-1185">Reference proteome</keyword>
<keyword evidence="1" id="KW-0479">Metal-binding</keyword>
<gene>
    <name evidence="6" type="primary">20201878</name>
    <name evidence="5" type="ORF">HELRODRAFT_167279</name>
</gene>
<dbReference type="InterPro" id="IPR011011">
    <property type="entry name" value="Znf_FYVE_PHD"/>
</dbReference>
<sequence>MAKVHRYVVDMSVCSAPIPTALLHQYEARCFTTADNGNNTFGTSIGAGGNKKNSTIKNLGTVAPVMIKEQDVQFCMQCGEEFSLIFNKKQSCYCCGKAGLKIKRVCNVCYEVLQENLTLVQKMFG</sequence>
<reference evidence="6" key="3">
    <citation type="submission" date="2015-06" db="UniProtKB">
        <authorList>
            <consortium name="EnsemblMetazoa"/>
        </authorList>
    </citation>
    <scope>IDENTIFICATION</scope>
</reference>